<dbReference type="Gene3D" id="3.30.70.660">
    <property type="entry name" value="Pseudouridine synthase I, catalytic domain, C-terminal subdomain"/>
    <property type="match status" value="1"/>
</dbReference>
<dbReference type="Gene3D" id="3.30.70.330">
    <property type="match status" value="2"/>
</dbReference>
<dbReference type="GO" id="GO:0003723">
    <property type="term" value="F:RNA binding"/>
    <property type="evidence" value="ECO:0007669"/>
    <property type="project" value="UniProtKB-UniRule"/>
</dbReference>
<dbReference type="PANTHER" id="PTHR48033:SF10">
    <property type="entry name" value="RNA-BINDING PROTEIN SQUID"/>
    <property type="match status" value="1"/>
</dbReference>
<organism evidence="8 9">
    <name type="scientific">Caenorhabditis angaria</name>
    <dbReference type="NCBI Taxonomy" id="860376"/>
    <lineage>
        <taxon>Eukaryota</taxon>
        <taxon>Metazoa</taxon>
        <taxon>Ecdysozoa</taxon>
        <taxon>Nematoda</taxon>
        <taxon>Chromadorea</taxon>
        <taxon>Rhabditida</taxon>
        <taxon>Rhabditina</taxon>
        <taxon>Rhabditomorpha</taxon>
        <taxon>Rhabditoidea</taxon>
        <taxon>Rhabditidae</taxon>
        <taxon>Peloderinae</taxon>
        <taxon>Caenorhabditis</taxon>
    </lineage>
</organism>
<accession>A0A9P1INF1</accession>
<sequence length="619" mass="70084">MSQKLRRFVFWIGYDGSKFPEMARGATGFGVMDFLSQVVSESVFGSNRMSNHTLKFSPSSRTDAKVHAVRNAVICQVPLEFANFDETAVIKNEYMKRWENIVETVNPGSLKIRDVHRVSAGFCVRRNVGYRIYTYRLAVAKNWETWESIREEPSLACFSEQHYAWRIPPGFSPEKLEKVGKLFEGEQIMGSFFKHTEREKRKEPIQPNALKYIFHVGIYPGEAYSLENDVYDYYNVKIVAKSFVREQIRRMMSCLVNCAYDRMPVEKVKWLLKNPKSANFFDSGIPVAPPNGLFLTDVVYDPEIFFVTLSCSFFGSVKVKICKNGHSTKGNEDKKIFVGGIAPDVTNEDLSSHFSQYGEVSQAQVKYDRSNGRSRGFAFVEFNTGESCKLALAAREQAIKGKSVEVKPAKSRENKKVFVGGLPSDYNEQELRTHFEQFGKVDDIEWPFDKQTKTRRNFAFIVFEEEESADKASSQTKQTFGVRECDVKKAVPQGKRFNGPNGRVAGGRMFGGRGNQNAGWYAGWGQIGAIPYGGATAWGDWYGAANNYYGGQQHHNNHQNGTSQGNNYSNGGYNQRGNNASNGYEYQQQQQQTQQQQGGRPNGNANGQRFQQQAQPQQF</sequence>
<feature type="compositionally biased region" description="Low complexity" evidence="6">
    <location>
        <begin position="553"/>
        <end position="579"/>
    </location>
</feature>
<feature type="domain" description="RRM" evidence="7">
    <location>
        <begin position="334"/>
        <end position="411"/>
    </location>
</feature>
<evidence type="ECO:0000313" key="8">
    <source>
        <dbReference type="EMBL" id="CAI5448500.1"/>
    </source>
</evidence>
<dbReference type="PROSITE" id="PS50102">
    <property type="entry name" value="RRM"/>
    <property type="match status" value="2"/>
</dbReference>
<evidence type="ECO:0000259" key="7">
    <source>
        <dbReference type="PROSITE" id="PS50102"/>
    </source>
</evidence>
<gene>
    <name evidence="8" type="ORF">CAMP_LOCUS11137</name>
</gene>
<dbReference type="Gene3D" id="3.30.70.580">
    <property type="entry name" value="Pseudouridine synthase I, catalytic domain, N-terminal subdomain"/>
    <property type="match status" value="1"/>
</dbReference>
<keyword evidence="9" id="KW-1185">Reference proteome</keyword>
<comment type="subcellular location">
    <subcellularLocation>
        <location evidence="1">Nucleus</location>
    </subcellularLocation>
</comment>
<dbReference type="InterPro" id="IPR020094">
    <property type="entry name" value="TruA/RsuA/RluB/E/F_N"/>
</dbReference>
<dbReference type="InterPro" id="IPR020097">
    <property type="entry name" value="PsdUridine_synth_TruA_a/b_dom"/>
</dbReference>
<dbReference type="InterPro" id="IPR020095">
    <property type="entry name" value="PsdUridine_synth_TruA_C"/>
</dbReference>
<dbReference type="GO" id="GO:0001522">
    <property type="term" value="P:pseudouridine synthesis"/>
    <property type="evidence" value="ECO:0007669"/>
    <property type="project" value="InterPro"/>
</dbReference>
<keyword evidence="3" id="KW-0413">Isomerase</keyword>
<dbReference type="SMART" id="SM00360">
    <property type="entry name" value="RRM"/>
    <property type="match status" value="2"/>
</dbReference>
<evidence type="ECO:0000256" key="3">
    <source>
        <dbReference type="ARBA" id="ARBA00023235"/>
    </source>
</evidence>
<evidence type="ECO:0000256" key="5">
    <source>
        <dbReference type="PROSITE-ProRule" id="PRU00176"/>
    </source>
</evidence>
<dbReference type="GO" id="GO:0000785">
    <property type="term" value="C:chromatin"/>
    <property type="evidence" value="ECO:0007669"/>
    <property type="project" value="TreeGrafter"/>
</dbReference>
<dbReference type="SUPFAM" id="SSF55120">
    <property type="entry name" value="Pseudouridine synthase"/>
    <property type="match status" value="1"/>
</dbReference>
<reference evidence="8" key="1">
    <citation type="submission" date="2022-11" db="EMBL/GenBank/DDBJ databases">
        <authorList>
            <person name="Kikuchi T."/>
        </authorList>
    </citation>
    <scope>NUCLEOTIDE SEQUENCE</scope>
    <source>
        <strain evidence="8">PS1010</strain>
    </source>
</reference>
<feature type="region of interest" description="Disordered" evidence="6">
    <location>
        <begin position="553"/>
        <end position="619"/>
    </location>
</feature>
<evidence type="ECO:0000256" key="1">
    <source>
        <dbReference type="ARBA" id="ARBA00004123"/>
    </source>
</evidence>
<dbReference type="FunFam" id="3.30.70.330:FF:001007">
    <property type="entry name" value="Homologous to Drosophila SQD (Squid) protein"/>
    <property type="match status" value="1"/>
</dbReference>
<protein>
    <recommendedName>
        <fullName evidence="7">RRM domain-containing protein</fullName>
    </recommendedName>
</protein>
<dbReference type="AlphaFoldDB" id="A0A9P1INF1"/>
<dbReference type="InterPro" id="IPR020103">
    <property type="entry name" value="PsdUridine_synth_cat_dom_sf"/>
</dbReference>
<dbReference type="Pfam" id="PF00076">
    <property type="entry name" value="RRM_1"/>
    <property type="match status" value="2"/>
</dbReference>
<dbReference type="FunFam" id="3.30.70.330:FF:001014">
    <property type="entry name" value="Homologous to Drosophila SQD (Squid) protein"/>
    <property type="match status" value="1"/>
</dbReference>
<dbReference type="Proteomes" id="UP001152747">
    <property type="component" value="Unassembled WGS sequence"/>
</dbReference>
<dbReference type="GO" id="GO:0010468">
    <property type="term" value="P:regulation of gene expression"/>
    <property type="evidence" value="ECO:0007669"/>
    <property type="project" value="TreeGrafter"/>
</dbReference>
<keyword evidence="4" id="KW-0539">Nucleus</keyword>
<dbReference type="SUPFAM" id="SSF54928">
    <property type="entry name" value="RNA-binding domain, RBD"/>
    <property type="match status" value="2"/>
</dbReference>
<dbReference type="InterPro" id="IPR000504">
    <property type="entry name" value="RRM_dom"/>
</dbReference>
<dbReference type="InterPro" id="IPR048289">
    <property type="entry name" value="RRM2_NsCP33-like"/>
</dbReference>
<name>A0A9P1INF1_9PELO</name>
<proteinExistence type="predicted"/>
<comment type="caution">
    <text evidence="8">The sequence shown here is derived from an EMBL/GenBank/DDBJ whole genome shotgun (WGS) entry which is preliminary data.</text>
</comment>
<dbReference type="InterPro" id="IPR012677">
    <property type="entry name" value="Nucleotide-bd_a/b_plait_sf"/>
</dbReference>
<dbReference type="OrthoDB" id="271910at2759"/>
<evidence type="ECO:0000256" key="2">
    <source>
        <dbReference type="ARBA" id="ARBA00022884"/>
    </source>
</evidence>
<evidence type="ECO:0000313" key="9">
    <source>
        <dbReference type="Proteomes" id="UP001152747"/>
    </source>
</evidence>
<dbReference type="EMBL" id="CANHGI010000004">
    <property type="protein sequence ID" value="CAI5448500.1"/>
    <property type="molecule type" value="Genomic_DNA"/>
</dbReference>
<evidence type="ECO:0000256" key="6">
    <source>
        <dbReference type="SAM" id="MobiDB-lite"/>
    </source>
</evidence>
<dbReference type="GO" id="GO:0005654">
    <property type="term" value="C:nucleoplasm"/>
    <property type="evidence" value="ECO:0007669"/>
    <property type="project" value="TreeGrafter"/>
</dbReference>
<keyword evidence="2 5" id="KW-0694">RNA-binding</keyword>
<evidence type="ECO:0000256" key="4">
    <source>
        <dbReference type="ARBA" id="ARBA00023242"/>
    </source>
</evidence>
<feature type="domain" description="RRM" evidence="7">
    <location>
        <begin position="415"/>
        <end position="492"/>
    </location>
</feature>
<feature type="compositionally biased region" description="Low complexity" evidence="6">
    <location>
        <begin position="587"/>
        <end position="619"/>
    </location>
</feature>
<dbReference type="InterPro" id="IPR035979">
    <property type="entry name" value="RBD_domain_sf"/>
</dbReference>
<dbReference type="GO" id="GO:0009982">
    <property type="term" value="F:pseudouridine synthase activity"/>
    <property type="evidence" value="ECO:0007669"/>
    <property type="project" value="InterPro"/>
</dbReference>
<dbReference type="Pfam" id="PF01416">
    <property type="entry name" value="PseudoU_synth_1"/>
    <property type="match status" value="1"/>
</dbReference>
<dbReference type="PANTHER" id="PTHR48033">
    <property type="entry name" value="RNA-BINDING (RRM/RBD/RNP MOTIFS) FAMILY PROTEIN"/>
    <property type="match status" value="1"/>
</dbReference>
<dbReference type="CDD" id="cd21608">
    <property type="entry name" value="RRM2_NsCP33_like"/>
    <property type="match status" value="1"/>
</dbReference>